<evidence type="ECO:0000259" key="8">
    <source>
        <dbReference type="Pfam" id="PF02771"/>
    </source>
</evidence>
<evidence type="ECO:0000256" key="3">
    <source>
        <dbReference type="ARBA" id="ARBA00022630"/>
    </source>
</evidence>
<accession>A0ABU7Q3W7</accession>
<dbReference type="PANTHER" id="PTHR43884:SF12">
    <property type="entry name" value="ISOVALERYL-COA DEHYDROGENASE, MITOCHONDRIAL-RELATED"/>
    <property type="match status" value="1"/>
</dbReference>
<gene>
    <name evidence="9" type="ORF">V2J94_29870</name>
</gene>
<keyword evidence="3 5" id="KW-0285">Flavoprotein</keyword>
<evidence type="ECO:0000259" key="6">
    <source>
        <dbReference type="Pfam" id="PF00441"/>
    </source>
</evidence>
<comment type="cofactor">
    <cofactor evidence="1 5">
        <name>FAD</name>
        <dbReference type="ChEBI" id="CHEBI:57692"/>
    </cofactor>
</comment>
<keyword evidence="5" id="KW-0560">Oxidoreductase</keyword>
<dbReference type="InterPro" id="IPR009100">
    <property type="entry name" value="AcylCoA_DH/oxidase_NM_dom_sf"/>
</dbReference>
<reference evidence="9 10" key="1">
    <citation type="submission" date="2023-11" db="EMBL/GenBank/DDBJ databases">
        <title>30 novel species of actinomycetes from the DSMZ collection.</title>
        <authorList>
            <person name="Nouioui I."/>
        </authorList>
    </citation>
    <scope>NUCLEOTIDE SEQUENCE [LARGE SCALE GENOMIC DNA]</scope>
    <source>
        <strain evidence="9 10">DSM 41524</strain>
    </source>
</reference>
<evidence type="ECO:0000313" key="10">
    <source>
        <dbReference type="Proteomes" id="UP001354709"/>
    </source>
</evidence>
<dbReference type="InterPro" id="IPR037069">
    <property type="entry name" value="AcylCoA_DH/ox_N_sf"/>
</dbReference>
<comment type="similarity">
    <text evidence="2 5">Belongs to the acyl-CoA dehydrogenase family.</text>
</comment>
<feature type="domain" description="Acyl-CoA dehydrogenase/oxidase N-terminal" evidence="8">
    <location>
        <begin position="25"/>
        <end position="137"/>
    </location>
</feature>
<evidence type="ECO:0000313" key="9">
    <source>
        <dbReference type="EMBL" id="MEE4596054.1"/>
    </source>
</evidence>
<dbReference type="PIRSF" id="PIRSF016578">
    <property type="entry name" value="HsaA"/>
    <property type="match status" value="1"/>
</dbReference>
<organism evidence="9 10">
    <name type="scientific">Streptomyces asiaticus subsp. ignotus</name>
    <dbReference type="NCBI Taxonomy" id="3098222"/>
    <lineage>
        <taxon>Bacteria</taxon>
        <taxon>Bacillati</taxon>
        <taxon>Actinomycetota</taxon>
        <taxon>Actinomycetes</taxon>
        <taxon>Kitasatosporales</taxon>
        <taxon>Streptomycetaceae</taxon>
        <taxon>Streptomyces</taxon>
        <taxon>Streptomyces violaceusniger group</taxon>
    </lineage>
</organism>
<dbReference type="Pfam" id="PF02771">
    <property type="entry name" value="Acyl-CoA_dh_N"/>
    <property type="match status" value="1"/>
</dbReference>
<dbReference type="Gene3D" id="1.20.140.10">
    <property type="entry name" value="Butyryl-CoA Dehydrogenase, subunit A, domain 3"/>
    <property type="match status" value="1"/>
</dbReference>
<dbReference type="SUPFAM" id="SSF47203">
    <property type="entry name" value="Acyl-CoA dehydrogenase C-terminal domain-like"/>
    <property type="match status" value="1"/>
</dbReference>
<evidence type="ECO:0000256" key="5">
    <source>
        <dbReference type="RuleBase" id="RU362125"/>
    </source>
</evidence>
<dbReference type="Gene3D" id="1.10.540.10">
    <property type="entry name" value="Acyl-CoA dehydrogenase/oxidase, N-terminal domain"/>
    <property type="match status" value="1"/>
</dbReference>
<protein>
    <submittedName>
        <fullName evidence="9">Acyl-CoA dehydrogenase family protein</fullName>
    </submittedName>
</protein>
<name>A0ABU7Q3W7_9ACTN</name>
<dbReference type="InterPro" id="IPR036250">
    <property type="entry name" value="AcylCo_DH-like_C"/>
</dbReference>
<evidence type="ECO:0000259" key="7">
    <source>
        <dbReference type="Pfam" id="PF02770"/>
    </source>
</evidence>
<feature type="domain" description="Acyl-CoA oxidase/dehydrogenase middle" evidence="7">
    <location>
        <begin position="143"/>
        <end position="236"/>
    </location>
</feature>
<proteinExistence type="inferred from homology"/>
<dbReference type="EMBL" id="JAZBJO010000022">
    <property type="protein sequence ID" value="MEE4596054.1"/>
    <property type="molecule type" value="Genomic_DNA"/>
</dbReference>
<comment type="caution">
    <text evidence="9">The sequence shown here is derived from an EMBL/GenBank/DDBJ whole genome shotgun (WGS) entry which is preliminary data.</text>
</comment>
<dbReference type="Pfam" id="PF02770">
    <property type="entry name" value="Acyl-CoA_dh_M"/>
    <property type="match status" value="1"/>
</dbReference>
<dbReference type="InterPro" id="IPR009075">
    <property type="entry name" value="AcylCo_DH/oxidase_C"/>
</dbReference>
<dbReference type="InterPro" id="IPR046373">
    <property type="entry name" value="Acyl-CoA_Oxase/DH_mid-dom_sf"/>
</dbReference>
<keyword evidence="10" id="KW-1185">Reference proteome</keyword>
<sequence>MTAHEGRPIKGSAGVTLLDGLSPMSEAQEDFRDLVRTFAEREVAPAVTDADRNEKFPRSLLDKMAEVGLFGGCVPAELGGLGLDHVTYAIVIEEMARVDHIAAVYMSMASGLVGAGILRYGTPEQRETWLRPLAEGKIFGAGGVTEPRSGSDVAGMTTTYRREGDEFVIKGAKAWISNLDHADFVLTFATRDRSLGRNGISAFIVPLDAPGVATQPYKNKLGFRSICTGDLFLDEVRLSSAHLLGKEGAGFAVAMSAVESGRLSVAARAVGQAHSALEDAMNYASQRVVFGTPVSEFQMTKGKVTDMAEGVLTARLLTRTAAARLDTGDRARVALSMAKQYASDVLQRVATEAVQIHGAAGTSSETRVGRIYRDAKVFQLVEGANEIHREMIADYLLGHRS</sequence>
<evidence type="ECO:0000256" key="4">
    <source>
        <dbReference type="ARBA" id="ARBA00022827"/>
    </source>
</evidence>
<dbReference type="Gene3D" id="2.40.110.10">
    <property type="entry name" value="Butyryl-CoA Dehydrogenase, subunit A, domain 2"/>
    <property type="match status" value="1"/>
</dbReference>
<feature type="domain" description="Acyl-CoA dehydrogenase/oxidase C-terminal" evidence="6">
    <location>
        <begin position="248"/>
        <end position="396"/>
    </location>
</feature>
<dbReference type="PROSITE" id="PS00072">
    <property type="entry name" value="ACYL_COA_DH_1"/>
    <property type="match status" value="1"/>
</dbReference>
<dbReference type="InterPro" id="IPR006091">
    <property type="entry name" value="Acyl-CoA_Oxase/DH_mid-dom"/>
</dbReference>
<evidence type="ECO:0000256" key="2">
    <source>
        <dbReference type="ARBA" id="ARBA00009347"/>
    </source>
</evidence>
<dbReference type="InterPro" id="IPR006089">
    <property type="entry name" value="Acyl-CoA_DH_CS"/>
</dbReference>
<dbReference type="Pfam" id="PF00441">
    <property type="entry name" value="Acyl-CoA_dh_1"/>
    <property type="match status" value="1"/>
</dbReference>
<keyword evidence="4 5" id="KW-0274">FAD</keyword>
<evidence type="ECO:0000256" key="1">
    <source>
        <dbReference type="ARBA" id="ARBA00001974"/>
    </source>
</evidence>
<dbReference type="InterPro" id="IPR013786">
    <property type="entry name" value="AcylCoA_DH/ox_N"/>
</dbReference>
<dbReference type="Proteomes" id="UP001354709">
    <property type="component" value="Unassembled WGS sequence"/>
</dbReference>
<dbReference type="RefSeq" id="WP_330812508.1">
    <property type="nucleotide sequence ID" value="NZ_JAZBJO010000022.1"/>
</dbReference>
<dbReference type="SUPFAM" id="SSF56645">
    <property type="entry name" value="Acyl-CoA dehydrogenase NM domain-like"/>
    <property type="match status" value="1"/>
</dbReference>
<dbReference type="PANTHER" id="PTHR43884">
    <property type="entry name" value="ACYL-COA DEHYDROGENASE"/>
    <property type="match status" value="1"/>
</dbReference>